<dbReference type="InterPro" id="IPR008969">
    <property type="entry name" value="CarboxyPept-like_regulatory"/>
</dbReference>
<dbReference type="SUPFAM" id="SSF49464">
    <property type="entry name" value="Carboxypeptidase regulatory domain-like"/>
    <property type="match status" value="1"/>
</dbReference>
<sequence length="803" mass="91149">MSDNYPLFISSIPAESGYLRVPKSNNNRNMKQIICILALLLMSVTTTKAQTSPATPSIRGKILTEEKQPIEFANIALLSEDSTFIQGTCSRSDGSFELLPPAPGNYLLQVSSIGYKPLCQPCPTGSTHNWILQTDAVLLAETVITAARPVFRLKGGKLETSVRQTLLASLNDANDVLKHIPGLRSSDEGYTVFGKGTPVIYIDNRLLQDNSELQRLSAADIEKVELITNPGAEYDATVKAVVRIRTVRNKRDSFGGNFRAGITQRRRSSHYGQVNLNYQKKGLSLLGMLYTNYENRKRHQEVRYQIPSEIQWDVNNRVHLYNKGLLAGGKASASYDFTPQHSLGASYEFHRTPDYHSSDHSAYTVRANEELADHTIHSSQNLQQTNRHQLNAYYQGSIKQLHINFNTDLVYGKSYNHQEAKEESQTEGNRDISSFNHADNRLYAAKLILTHPLWKGELKTGADYTFIRRNDNFLNRQHILPDTDSRIDESKSAVFAEYSLTLGKISLLAGLRFEHAVSDYWEQEKYVSGQSRTYNDWCPNLSVDFPLGKAQANLSYTAKSNRPSFSQLRSTLSYNNRFIYEGGNPLLTPETNHDLQFTALYKWVQFGLNYQYRRNAIAFMTKEYEDNPDVVIFTTGNFKRMQYLTASAHLSPTVGIWKPELGIYFAQPFFKVTNQGSSKNMNRGSIYLFLQNSLQLPDEWILSLDADYQSEGNFGAMLQRSYWGINAGIRKTFFNKRLTLGLQANDLWNSRYGSFMLFGPRLTYTKKANPDSRSFSLNLSYRFNAAGKAYKGKHVSEQDLKRL</sequence>
<dbReference type="InterPro" id="IPR036942">
    <property type="entry name" value="Beta-barrel_TonB_sf"/>
</dbReference>
<evidence type="ECO:0000313" key="6">
    <source>
        <dbReference type="Proteomes" id="UP000095419"/>
    </source>
</evidence>
<reference evidence="5 6" key="1">
    <citation type="submission" date="2015-09" db="EMBL/GenBank/DDBJ databases">
        <authorList>
            <consortium name="Pathogen Informatics"/>
        </authorList>
    </citation>
    <scope>NUCLEOTIDE SEQUENCE [LARGE SCALE GENOMIC DNA]</scope>
    <source>
        <strain evidence="5 6">2789STDY5608791</strain>
    </source>
</reference>
<feature type="domain" description="Outer membrane protein beta-barrel" evidence="4">
    <location>
        <begin position="403"/>
        <end position="781"/>
    </location>
</feature>
<evidence type="ECO:0000256" key="1">
    <source>
        <dbReference type="ARBA" id="ARBA00004442"/>
    </source>
</evidence>
<evidence type="ECO:0000313" key="5">
    <source>
        <dbReference type="EMBL" id="CUO85531.1"/>
    </source>
</evidence>
<accession>A0A174IGF0</accession>
<organism evidence="5 6">
    <name type="scientific">Bacteroides uniformis</name>
    <dbReference type="NCBI Taxonomy" id="820"/>
    <lineage>
        <taxon>Bacteria</taxon>
        <taxon>Pseudomonadati</taxon>
        <taxon>Bacteroidota</taxon>
        <taxon>Bacteroidia</taxon>
        <taxon>Bacteroidales</taxon>
        <taxon>Bacteroidaceae</taxon>
        <taxon>Bacteroides</taxon>
    </lineage>
</organism>
<dbReference type="InterPro" id="IPR041700">
    <property type="entry name" value="OMP_b-brl_3"/>
</dbReference>
<keyword evidence="3" id="KW-0998">Cell outer membrane</keyword>
<dbReference type="AlphaFoldDB" id="A0A174IGF0"/>
<keyword evidence="2" id="KW-0472">Membrane</keyword>
<evidence type="ECO:0000259" key="4">
    <source>
        <dbReference type="Pfam" id="PF14905"/>
    </source>
</evidence>
<comment type="subcellular location">
    <subcellularLocation>
        <location evidence="1">Cell outer membrane</location>
    </subcellularLocation>
</comment>
<dbReference type="Proteomes" id="UP000095419">
    <property type="component" value="Unassembled WGS sequence"/>
</dbReference>
<gene>
    <name evidence="5" type="ORF">ERS417307_02567</name>
</gene>
<dbReference type="EMBL" id="CYZF01000007">
    <property type="protein sequence ID" value="CUO85531.1"/>
    <property type="molecule type" value="Genomic_DNA"/>
</dbReference>
<dbReference type="Gene3D" id="2.60.40.1120">
    <property type="entry name" value="Carboxypeptidase-like, regulatory domain"/>
    <property type="match status" value="1"/>
</dbReference>
<dbReference type="Pfam" id="PF13620">
    <property type="entry name" value="CarboxypepD_reg"/>
    <property type="match status" value="1"/>
</dbReference>
<evidence type="ECO:0000256" key="3">
    <source>
        <dbReference type="ARBA" id="ARBA00023237"/>
    </source>
</evidence>
<protein>
    <submittedName>
        <fullName evidence="5">TonB-dependent receptor</fullName>
    </submittedName>
</protein>
<evidence type="ECO:0000256" key="2">
    <source>
        <dbReference type="ARBA" id="ARBA00023136"/>
    </source>
</evidence>
<dbReference type="Gene3D" id="2.40.170.20">
    <property type="entry name" value="TonB-dependent receptor, beta-barrel domain"/>
    <property type="match status" value="1"/>
</dbReference>
<dbReference type="SUPFAM" id="SSF56935">
    <property type="entry name" value="Porins"/>
    <property type="match status" value="1"/>
</dbReference>
<name>A0A174IGF0_BACUN</name>
<keyword evidence="5" id="KW-0675">Receptor</keyword>
<proteinExistence type="predicted"/>
<dbReference type="Pfam" id="PF14905">
    <property type="entry name" value="OMP_b-brl_3"/>
    <property type="match status" value="1"/>
</dbReference>
<dbReference type="GO" id="GO:0009279">
    <property type="term" value="C:cell outer membrane"/>
    <property type="evidence" value="ECO:0007669"/>
    <property type="project" value="UniProtKB-SubCell"/>
</dbReference>